<dbReference type="PANTHER" id="PTHR33337">
    <property type="entry name" value="GFA DOMAIN-CONTAINING PROTEIN"/>
    <property type="match status" value="1"/>
</dbReference>
<dbReference type="Proteomes" id="UP000245474">
    <property type="component" value="Unassembled WGS sequence"/>
</dbReference>
<dbReference type="InterPro" id="IPR006913">
    <property type="entry name" value="CENP-V/GFA"/>
</dbReference>
<evidence type="ECO:0000256" key="3">
    <source>
        <dbReference type="ARBA" id="ARBA00022833"/>
    </source>
</evidence>
<dbReference type="EMBL" id="QFFI01000026">
    <property type="protein sequence ID" value="PWG61801.1"/>
    <property type="molecule type" value="Genomic_DNA"/>
</dbReference>
<gene>
    <name evidence="6" type="ORF">DEM34_14420</name>
</gene>
<accession>A0A2U2MXP6</accession>
<evidence type="ECO:0000313" key="7">
    <source>
        <dbReference type="Proteomes" id="UP000245474"/>
    </source>
</evidence>
<evidence type="ECO:0000256" key="4">
    <source>
        <dbReference type="ARBA" id="ARBA00023239"/>
    </source>
</evidence>
<comment type="caution">
    <text evidence="6">The sequence shown here is derived from an EMBL/GenBank/DDBJ whole genome shotgun (WGS) entry which is preliminary data.</text>
</comment>
<dbReference type="InterPro" id="IPR011057">
    <property type="entry name" value="Mss4-like_sf"/>
</dbReference>
<comment type="similarity">
    <text evidence="1">Belongs to the Gfa family.</text>
</comment>
<keyword evidence="3" id="KW-0862">Zinc</keyword>
<dbReference type="GO" id="GO:0016846">
    <property type="term" value="F:carbon-sulfur lyase activity"/>
    <property type="evidence" value="ECO:0007669"/>
    <property type="project" value="InterPro"/>
</dbReference>
<organism evidence="6 7">
    <name type="scientific">Sediminicurvatus halobius</name>
    <dbReference type="NCBI Taxonomy" id="2182432"/>
    <lineage>
        <taxon>Bacteria</taxon>
        <taxon>Pseudomonadati</taxon>
        <taxon>Pseudomonadota</taxon>
        <taxon>Gammaproteobacteria</taxon>
        <taxon>Chromatiales</taxon>
        <taxon>Ectothiorhodospiraceae</taxon>
        <taxon>Sediminicurvatus</taxon>
    </lineage>
</organism>
<name>A0A2U2MXP6_9GAMM</name>
<dbReference type="AlphaFoldDB" id="A0A2U2MXP6"/>
<dbReference type="Gene3D" id="3.90.1590.10">
    <property type="entry name" value="glutathione-dependent formaldehyde- activating enzyme (gfa)"/>
    <property type="match status" value="1"/>
</dbReference>
<protein>
    <recommendedName>
        <fullName evidence="5">CENP-V/GFA domain-containing protein</fullName>
    </recommendedName>
</protein>
<dbReference type="Pfam" id="PF04828">
    <property type="entry name" value="GFA"/>
    <property type="match status" value="1"/>
</dbReference>
<sequence length="61" mass="6766">MLHGSCLCGGIRYRVHGPLRNVLHCHCSICRKAHGAAFRTRARLATRALLISNDLQLRDVG</sequence>
<feature type="domain" description="CENP-V/GFA" evidence="5">
    <location>
        <begin position="2"/>
        <end position="61"/>
    </location>
</feature>
<evidence type="ECO:0000259" key="5">
    <source>
        <dbReference type="PROSITE" id="PS51891"/>
    </source>
</evidence>
<dbReference type="PROSITE" id="PS51891">
    <property type="entry name" value="CENP_V_GFA"/>
    <property type="match status" value="1"/>
</dbReference>
<evidence type="ECO:0000313" key="6">
    <source>
        <dbReference type="EMBL" id="PWG61801.1"/>
    </source>
</evidence>
<proteinExistence type="inferred from homology"/>
<reference evidence="6 7" key="1">
    <citation type="submission" date="2018-05" db="EMBL/GenBank/DDBJ databases">
        <title>Spiribacter halobius sp. nov., a moderately halophilic bacterium isolated from marine solar saltern.</title>
        <authorList>
            <person name="Zheng W.-S."/>
            <person name="Lu D.-C."/>
            <person name="Du Z.-J."/>
        </authorList>
    </citation>
    <scope>NUCLEOTIDE SEQUENCE [LARGE SCALE GENOMIC DNA]</scope>
    <source>
        <strain evidence="6 7">E85</strain>
    </source>
</reference>
<keyword evidence="4" id="KW-0456">Lyase</keyword>
<keyword evidence="7" id="KW-1185">Reference proteome</keyword>
<evidence type="ECO:0000256" key="2">
    <source>
        <dbReference type="ARBA" id="ARBA00022723"/>
    </source>
</evidence>
<dbReference type="GO" id="GO:0046872">
    <property type="term" value="F:metal ion binding"/>
    <property type="evidence" value="ECO:0007669"/>
    <property type="project" value="UniProtKB-KW"/>
</dbReference>
<dbReference type="PANTHER" id="PTHR33337:SF40">
    <property type="entry name" value="CENP-V_GFA DOMAIN-CONTAINING PROTEIN-RELATED"/>
    <property type="match status" value="1"/>
</dbReference>
<dbReference type="SUPFAM" id="SSF51316">
    <property type="entry name" value="Mss4-like"/>
    <property type="match status" value="1"/>
</dbReference>
<keyword evidence="2" id="KW-0479">Metal-binding</keyword>
<evidence type="ECO:0000256" key="1">
    <source>
        <dbReference type="ARBA" id="ARBA00005495"/>
    </source>
</evidence>